<dbReference type="OMA" id="RTKWRIG"/>
<dbReference type="EnsemblMetazoa" id="Aqu2.1.29744_001">
    <property type="protein sequence ID" value="Aqu2.1.29744_001"/>
    <property type="gene ID" value="Aqu2.1.29744"/>
</dbReference>
<dbReference type="PANTHER" id="PTHR47331">
    <property type="entry name" value="PHD-TYPE DOMAIN-CONTAINING PROTEIN"/>
    <property type="match status" value="1"/>
</dbReference>
<evidence type="ECO:0000259" key="1">
    <source>
        <dbReference type="Pfam" id="PF18701"/>
    </source>
</evidence>
<dbReference type="AlphaFoldDB" id="A0A1X7UQF8"/>
<reference evidence="2" key="1">
    <citation type="submission" date="2017-05" db="UniProtKB">
        <authorList>
            <consortium name="EnsemblMetazoa"/>
        </authorList>
    </citation>
    <scope>IDENTIFICATION</scope>
</reference>
<feature type="domain" description="DUF5641" evidence="1">
    <location>
        <begin position="88"/>
        <end position="169"/>
    </location>
</feature>
<dbReference type="InParanoid" id="A0A1X7UQF8"/>
<dbReference type="InterPro" id="IPR040676">
    <property type="entry name" value="DUF5641"/>
</dbReference>
<name>A0A1X7UQF8_AMPQE</name>
<sequence length="176" mass="20306">MIKSTKTCLKKTVGKARLTYEDLLTSLTEVEMIVNSRLLTYLSADEMEEPITPSHLLIWRRVLTLPQIPQSSDEGYGTPITHSKVIRRMNHLQQTLDHFWDRWRWEYLVELRSVHRYPTRSGGSQISLGQIVIIYDEKQPRGLSRLGSVKGLKKSSDGEFRGAKVFTHSEGGCLWY</sequence>
<organism evidence="2">
    <name type="scientific">Amphimedon queenslandica</name>
    <name type="common">Sponge</name>
    <dbReference type="NCBI Taxonomy" id="400682"/>
    <lineage>
        <taxon>Eukaryota</taxon>
        <taxon>Metazoa</taxon>
        <taxon>Porifera</taxon>
        <taxon>Demospongiae</taxon>
        <taxon>Heteroscleromorpha</taxon>
        <taxon>Haplosclerida</taxon>
        <taxon>Niphatidae</taxon>
        <taxon>Amphimedon</taxon>
    </lineage>
</organism>
<accession>A0A1X7UQF8</accession>
<evidence type="ECO:0000313" key="2">
    <source>
        <dbReference type="EnsemblMetazoa" id="Aqu2.1.29744_001"/>
    </source>
</evidence>
<protein>
    <recommendedName>
        <fullName evidence="1">DUF5641 domain-containing protein</fullName>
    </recommendedName>
</protein>
<proteinExistence type="predicted"/>
<dbReference type="Pfam" id="PF18701">
    <property type="entry name" value="DUF5641"/>
    <property type="match status" value="1"/>
</dbReference>